<keyword evidence="1" id="KW-0472">Membrane</keyword>
<feature type="transmembrane region" description="Helical" evidence="1">
    <location>
        <begin position="84"/>
        <end position="104"/>
    </location>
</feature>
<feature type="transmembrane region" description="Helical" evidence="1">
    <location>
        <begin position="12"/>
        <end position="36"/>
    </location>
</feature>
<dbReference type="STRING" id="1297742.A176_006224"/>
<gene>
    <name evidence="2" type="ORF">A176_006224</name>
</gene>
<keyword evidence="1" id="KW-1133">Transmembrane helix</keyword>
<evidence type="ECO:0008006" key="4">
    <source>
        <dbReference type="Google" id="ProtNLM"/>
    </source>
</evidence>
<reference evidence="2 3" key="1">
    <citation type="journal article" date="2016" name="PLoS ONE">
        <title>Complete Genome Sequence and Comparative Genomics of a Novel Myxobacterium Myxococcus hansupus.</title>
        <authorList>
            <person name="Sharma G."/>
            <person name="Narwani T."/>
            <person name="Subramanian S."/>
        </authorList>
    </citation>
    <scope>NUCLEOTIDE SEQUENCE [LARGE SCALE GENOMIC DNA]</scope>
    <source>
        <strain evidence="3">mixupus</strain>
    </source>
</reference>
<dbReference type="Pfam" id="PF11026">
    <property type="entry name" value="DUF2721"/>
    <property type="match status" value="1"/>
</dbReference>
<dbReference type="PATRIC" id="fig|1297742.4.peg.6316"/>
<dbReference type="AlphaFoldDB" id="A0A0H4XM07"/>
<protein>
    <recommendedName>
        <fullName evidence="4">DUF2721 domain-containing protein</fullName>
    </recommendedName>
</protein>
<accession>A0A0H4XM07</accession>
<dbReference type="EMBL" id="CP012109">
    <property type="protein sequence ID" value="AKQ69312.1"/>
    <property type="molecule type" value="Genomic_DNA"/>
</dbReference>
<keyword evidence="3" id="KW-1185">Reference proteome</keyword>
<proteinExistence type="predicted"/>
<dbReference type="Proteomes" id="UP000009026">
    <property type="component" value="Chromosome"/>
</dbReference>
<feature type="transmembrane region" description="Helical" evidence="1">
    <location>
        <begin position="116"/>
        <end position="139"/>
    </location>
</feature>
<dbReference type="KEGG" id="mym:A176_006224"/>
<name>A0A0H4XM07_9BACT</name>
<dbReference type="OrthoDB" id="5519106at2"/>
<evidence type="ECO:0000256" key="1">
    <source>
        <dbReference type="SAM" id="Phobius"/>
    </source>
</evidence>
<evidence type="ECO:0000313" key="2">
    <source>
        <dbReference type="EMBL" id="AKQ69312.1"/>
    </source>
</evidence>
<sequence length="161" mass="17685">MNGVAEIVDLSSIQLIGTAVTPAVMVSACGIVATGLDNQIARMTTRIREMTREWRLLPEGHIRRGLLRQEVAILDRRHAILARAIGFTYTALLAFVVTSLLYLTKRQTQIPETLPVVSFSVGVVLLGATALLVLASLRLSRRAIKLERQELFDESLPPPVS</sequence>
<dbReference type="InterPro" id="IPR021279">
    <property type="entry name" value="DUF2721"/>
</dbReference>
<evidence type="ECO:0000313" key="3">
    <source>
        <dbReference type="Proteomes" id="UP000009026"/>
    </source>
</evidence>
<dbReference type="RefSeq" id="WP_002638734.1">
    <property type="nucleotide sequence ID" value="NZ_CP012109.1"/>
</dbReference>
<organism evidence="2 3">
    <name type="scientific">Pseudomyxococcus hansupus</name>
    <dbReference type="NCBI Taxonomy" id="1297742"/>
    <lineage>
        <taxon>Bacteria</taxon>
        <taxon>Pseudomonadati</taxon>
        <taxon>Myxococcota</taxon>
        <taxon>Myxococcia</taxon>
        <taxon>Myxococcales</taxon>
        <taxon>Cystobacterineae</taxon>
        <taxon>Myxococcaceae</taxon>
        <taxon>Pseudomyxococcus</taxon>
    </lineage>
</organism>
<keyword evidence="1" id="KW-0812">Transmembrane</keyword>